<accession>A0A1X0IP10</accession>
<keyword evidence="2" id="KW-1185">Reference proteome</keyword>
<evidence type="ECO:0000313" key="2">
    <source>
        <dbReference type="Proteomes" id="UP000192534"/>
    </source>
</evidence>
<organism evidence="1 2">
    <name type="scientific">Mycolicibacterium rhodesiae</name>
    <name type="common">Mycobacterium rhodesiae</name>
    <dbReference type="NCBI Taxonomy" id="36814"/>
    <lineage>
        <taxon>Bacteria</taxon>
        <taxon>Bacillati</taxon>
        <taxon>Actinomycetota</taxon>
        <taxon>Actinomycetes</taxon>
        <taxon>Mycobacteriales</taxon>
        <taxon>Mycobacteriaceae</taxon>
        <taxon>Mycolicibacterium</taxon>
    </lineage>
</organism>
<dbReference type="OrthoDB" id="2061990at2"/>
<proteinExistence type="predicted"/>
<dbReference type="EMBL" id="MVIH01000013">
    <property type="protein sequence ID" value="ORB49685.1"/>
    <property type="molecule type" value="Genomic_DNA"/>
</dbReference>
<name>A0A1X0IP10_MYCRH</name>
<dbReference type="AlphaFoldDB" id="A0A1X0IP10"/>
<dbReference type="RefSeq" id="WP_083121515.1">
    <property type="nucleotide sequence ID" value="NZ_JACKUO010000033.1"/>
</dbReference>
<comment type="caution">
    <text evidence="1">The sequence shown here is derived from an EMBL/GenBank/DDBJ whole genome shotgun (WGS) entry which is preliminary data.</text>
</comment>
<protein>
    <submittedName>
        <fullName evidence="1">Uncharacterized protein</fullName>
    </submittedName>
</protein>
<dbReference type="Proteomes" id="UP000192534">
    <property type="component" value="Unassembled WGS sequence"/>
</dbReference>
<gene>
    <name evidence="1" type="ORF">BST42_22400</name>
</gene>
<evidence type="ECO:0000313" key="1">
    <source>
        <dbReference type="EMBL" id="ORB49685.1"/>
    </source>
</evidence>
<sequence length="106" mass="11604">MDPVEINAGAWYLRALRADERIDDRPALADLGETDPEYVTRSLAGWEQDRVYSWAVCEPTTGELLGEVILDVGTGMIQLRARRGHAEATQTAADSVRRFAQSIGGG</sequence>
<reference evidence="1 2" key="1">
    <citation type="submission" date="2016-12" db="EMBL/GenBank/DDBJ databases">
        <title>The new phylogeny of genus Mycobacterium.</title>
        <authorList>
            <person name="Tortoli E."/>
            <person name="Trovato A."/>
            <person name="Cirillo D.M."/>
        </authorList>
    </citation>
    <scope>NUCLEOTIDE SEQUENCE [LARGE SCALE GENOMIC DNA]</scope>
    <source>
        <strain evidence="1 2">DSM 44223</strain>
    </source>
</reference>